<dbReference type="EMBL" id="PVWG01000037">
    <property type="protein sequence ID" value="PSB16782.1"/>
    <property type="molecule type" value="Genomic_DNA"/>
</dbReference>
<dbReference type="OrthoDB" id="9795306at2"/>
<feature type="domain" description="SnoaL-like" evidence="1">
    <location>
        <begin position="14"/>
        <end position="134"/>
    </location>
</feature>
<sequence length="147" mass="16778">MTTASTITSNEAQIRQLITDQQHAICTKNGDQIMSRYAAEVIMFDVIPPFQTKGKAAIRQAWEACLPYFPDSFEMATRDLTIIVNDNLAVAHWLFRFTGQENHPAMQTWMRVTAVCQKHQDNWQIVHEHLSVPFDPETSQAAFTLNP</sequence>
<dbReference type="SUPFAM" id="SSF54427">
    <property type="entry name" value="NTF2-like"/>
    <property type="match status" value="1"/>
</dbReference>
<dbReference type="AlphaFoldDB" id="A0A2T1D8G2"/>
<dbReference type="Gene3D" id="3.10.450.50">
    <property type="match status" value="1"/>
</dbReference>
<dbReference type="RefSeq" id="WP_073074591.1">
    <property type="nucleotide sequence ID" value="NZ_MPPI01000040.1"/>
</dbReference>
<evidence type="ECO:0000259" key="1">
    <source>
        <dbReference type="Pfam" id="PF13474"/>
    </source>
</evidence>
<keyword evidence="3" id="KW-1185">Reference proteome</keyword>
<dbReference type="InterPro" id="IPR032710">
    <property type="entry name" value="NTF2-like_dom_sf"/>
</dbReference>
<gene>
    <name evidence="2" type="ORF">C7B65_20735</name>
</gene>
<evidence type="ECO:0000313" key="2">
    <source>
        <dbReference type="EMBL" id="PSB16782.1"/>
    </source>
</evidence>
<organism evidence="2 3">
    <name type="scientific">Phormidesmis priestleyi ULC007</name>
    <dbReference type="NCBI Taxonomy" id="1920490"/>
    <lineage>
        <taxon>Bacteria</taxon>
        <taxon>Bacillati</taxon>
        <taxon>Cyanobacteriota</taxon>
        <taxon>Cyanophyceae</taxon>
        <taxon>Leptolyngbyales</taxon>
        <taxon>Leptolyngbyaceae</taxon>
        <taxon>Phormidesmis</taxon>
    </lineage>
</organism>
<dbReference type="InterPro" id="IPR037401">
    <property type="entry name" value="SnoaL-like"/>
</dbReference>
<dbReference type="Proteomes" id="UP000238634">
    <property type="component" value="Unassembled WGS sequence"/>
</dbReference>
<reference evidence="2 3" key="1">
    <citation type="submission" date="2018-02" db="EMBL/GenBank/DDBJ databases">
        <authorList>
            <person name="Cohen D.B."/>
            <person name="Kent A.D."/>
        </authorList>
    </citation>
    <scope>NUCLEOTIDE SEQUENCE [LARGE SCALE GENOMIC DNA]</scope>
    <source>
        <strain evidence="2 3">ULC007</strain>
    </source>
</reference>
<name>A0A2T1D8G2_9CYAN</name>
<evidence type="ECO:0000313" key="3">
    <source>
        <dbReference type="Proteomes" id="UP000238634"/>
    </source>
</evidence>
<dbReference type="Pfam" id="PF13474">
    <property type="entry name" value="SnoaL_3"/>
    <property type="match status" value="1"/>
</dbReference>
<reference evidence="2 3" key="2">
    <citation type="submission" date="2018-03" db="EMBL/GenBank/DDBJ databases">
        <title>The ancient ancestry and fast evolution of plastids.</title>
        <authorList>
            <person name="Moore K.R."/>
            <person name="Magnabosco C."/>
            <person name="Momper L."/>
            <person name="Gold D.A."/>
            <person name="Bosak T."/>
            <person name="Fournier G.P."/>
        </authorList>
    </citation>
    <scope>NUCLEOTIDE SEQUENCE [LARGE SCALE GENOMIC DNA]</scope>
    <source>
        <strain evidence="2 3">ULC007</strain>
    </source>
</reference>
<comment type="caution">
    <text evidence="2">The sequence shown here is derived from an EMBL/GenBank/DDBJ whole genome shotgun (WGS) entry which is preliminary data.</text>
</comment>
<proteinExistence type="predicted"/>
<accession>A0A2T1D8G2</accession>
<dbReference type="STRING" id="1920490.GCA_001895925_02390"/>
<protein>
    <submittedName>
        <fullName evidence="2">DUF4440 domain-containing protein</fullName>
    </submittedName>
</protein>